<dbReference type="EMBL" id="BSXT01000737">
    <property type="protein sequence ID" value="GMF33394.1"/>
    <property type="molecule type" value="Genomic_DNA"/>
</dbReference>
<protein>
    <submittedName>
        <fullName evidence="2">Unnamed protein product</fullName>
    </submittedName>
</protein>
<evidence type="ECO:0000313" key="2">
    <source>
        <dbReference type="EMBL" id="GMF33394.1"/>
    </source>
</evidence>
<dbReference type="OrthoDB" id="2422225at2759"/>
<organism evidence="2 3">
    <name type="scientific">Phytophthora fragariaefolia</name>
    <dbReference type="NCBI Taxonomy" id="1490495"/>
    <lineage>
        <taxon>Eukaryota</taxon>
        <taxon>Sar</taxon>
        <taxon>Stramenopiles</taxon>
        <taxon>Oomycota</taxon>
        <taxon>Peronosporomycetes</taxon>
        <taxon>Peronosporales</taxon>
        <taxon>Peronosporaceae</taxon>
        <taxon>Phytophthora</taxon>
    </lineage>
</organism>
<evidence type="ECO:0000256" key="1">
    <source>
        <dbReference type="SAM" id="MobiDB-lite"/>
    </source>
</evidence>
<dbReference type="AlphaFoldDB" id="A0A9W6X847"/>
<accession>A0A9W6X847</accession>
<proteinExistence type="predicted"/>
<dbReference type="Proteomes" id="UP001165121">
    <property type="component" value="Unassembled WGS sequence"/>
</dbReference>
<evidence type="ECO:0000313" key="3">
    <source>
        <dbReference type="Proteomes" id="UP001165121"/>
    </source>
</evidence>
<feature type="region of interest" description="Disordered" evidence="1">
    <location>
        <begin position="302"/>
        <end position="343"/>
    </location>
</feature>
<feature type="region of interest" description="Disordered" evidence="1">
    <location>
        <begin position="27"/>
        <end position="66"/>
    </location>
</feature>
<feature type="compositionally biased region" description="Acidic residues" evidence="1">
    <location>
        <begin position="326"/>
        <end position="343"/>
    </location>
</feature>
<feature type="compositionally biased region" description="Acidic residues" evidence="1">
    <location>
        <begin position="307"/>
        <end position="317"/>
    </location>
</feature>
<gene>
    <name evidence="2" type="ORF">Pfra01_000827300</name>
</gene>
<keyword evidence="3" id="KW-1185">Reference proteome</keyword>
<name>A0A9W6X847_9STRA</name>
<sequence>MSVLQGSALGSENAGLSVGHAAPWSGRRLRDGGSFDNMQSLGQRHPGDVGGSETPGGAVQGRSRGRVRQEKSTCYFGGYKVDAAGATLADATGAMKDRVGTMAVEQQLEPAEVVCDFKSALIDALQKQFPNAIIIGCLFHLKQALRRAMKRFLIPEDECSIAMTRGVLDTLTVLEHSLIESVIKWVKREICQRCGEAGIEYSKTKWRGFWDYFQRTWLELYDMSEWNVAGLSNEFVARANNPLERFNRELNDRFPKPRPSMTTFVGVIKTISAEYVRRLADIPRGRVRHPVRERIQLPVPVDIPADIADDSDDDEPTAVEMISDGSSDEEGQADDEKEEQQLL</sequence>
<comment type="caution">
    <text evidence="2">The sequence shown here is derived from an EMBL/GenBank/DDBJ whole genome shotgun (WGS) entry which is preliminary data.</text>
</comment>
<reference evidence="2" key="1">
    <citation type="submission" date="2023-04" db="EMBL/GenBank/DDBJ databases">
        <title>Phytophthora fragariaefolia NBRC 109709.</title>
        <authorList>
            <person name="Ichikawa N."/>
            <person name="Sato H."/>
            <person name="Tonouchi N."/>
        </authorList>
    </citation>
    <scope>NUCLEOTIDE SEQUENCE</scope>
    <source>
        <strain evidence="2">NBRC 109709</strain>
    </source>
</reference>